<evidence type="ECO:0000313" key="3">
    <source>
        <dbReference type="Proteomes" id="UP000028631"/>
    </source>
</evidence>
<keyword evidence="1" id="KW-0472">Membrane</keyword>
<dbReference type="Proteomes" id="UP000028631">
    <property type="component" value="Unassembled WGS sequence"/>
</dbReference>
<dbReference type="AlphaFoldDB" id="A0A085VNU2"/>
<organism evidence="2 3">
    <name type="scientific">Pseudomonas syringae</name>
    <dbReference type="NCBI Taxonomy" id="317"/>
    <lineage>
        <taxon>Bacteria</taxon>
        <taxon>Pseudomonadati</taxon>
        <taxon>Pseudomonadota</taxon>
        <taxon>Gammaproteobacteria</taxon>
        <taxon>Pseudomonadales</taxon>
        <taxon>Pseudomonadaceae</taxon>
        <taxon>Pseudomonas</taxon>
    </lineage>
</organism>
<evidence type="ECO:0000313" key="2">
    <source>
        <dbReference type="EMBL" id="KFE57105.1"/>
    </source>
</evidence>
<keyword evidence="1" id="KW-1133">Transmembrane helix</keyword>
<feature type="transmembrane region" description="Helical" evidence="1">
    <location>
        <begin position="139"/>
        <end position="159"/>
    </location>
</feature>
<evidence type="ECO:0008006" key="4">
    <source>
        <dbReference type="Google" id="ProtNLM"/>
    </source>
</evidence>
<comment type="caution">
    <text evidence="2">The sequence shown here is derived from an EMBL/GenBank/DDBJ whole genome shotgun (WGS) entry which is preliminary data.</text>
</comment>
<evidence type="ECO:0000256" key="1">
    <source>
        <dbReference type="SAM" id="Phobius"/>
    </source>
</evidence>
<feature type="transmembrane region" description="Helical" evidence="1">
    <location>
        <begin position="350"/>
        <end position="368"/>
    </location>
</feature>
<dbReference type="EMBL" id="JPQU01000021">
    <property type="protein sequence ID" value="KFE57105.1"/>
    <property type="molecule type" value="Genomic_DNA"/>
</dbReference>
<feature type="transmembrane region" description="Helical" evidence="1">
    <location>
        <begin position="225"/>
        <end position="258"/>
    </location>
</feature>
<proteinExistence type="predicted"/>
<reference evidence="2 3" key="1">
    <citation type="submission" date="2014-07" db="EMBL/GenBank/DDBJ databases">
        <title>Draft Genome Sequences of Environmental Pseudomonas syringae strains.</title>
        <authorList>
            <person name="Baltrus D.A."/>
            <person name="Berge O."/>
            <person name="Morris C."/>
        </authorList>
    </citation>
    <scope>NUCLEOTIDE SEQUENCE [LARGE SCALE GENOMIC DNA]</scope>
    <source>
        <strain evidence="2 3">GAW0119</strain>
    </source>
</reference>
<gene>
    <name evidence="2" type="ORF">IV01_05315</name>
</gene>
<feature type="transmembrane region" description="Helical" evidence="1">
    <location>
        <begin position="270"/>
        <end position="290"/>
    </location>
</feature>
<dbReference type="PATRIC" id="fig|317.175.peg.1119"/>
<feature type="transmembrane region" description="Helical" evidence="1">
    <location>
        <begin position="441"/>
        <end position="462"/>
    </location>
</feature>
<feature type="transmembrane region" description="Helical" evidence="1">
    <location>
        <begin position="412"/>
        <end position="429"/>
    </location>
</feature>
<feature type="transmembrane region" description="Helical" evidence="1">
    <location>
        <begin position="503"/>
        <end position="526"/>
    </location>
</feature>
<feature type="transmembrane region" description="Helical" evidence="1">
    <location>
        <begin position="380"/>
        <end position="400"/>
    </location>
</feature>
<keyword evidence="3" id="KW-1185">Reference proteome</keyword>
<protein>
    <recommendedName>
        <fullName evidence="4">Glycosyltransferase RgtA/B/C/D-like domain-containing protein</fullName>
    </recommendedName>
</protein>
<keyword evidence="1" id="KW-0812">Transmembrane</keyword>
<sequence>MISLAVYLLGISFIALSPPWEGYDELAHYSYAQQIADTAKVPSFESGKLSMDIEHYKTTAPMPYLTAPPFDENGGFTYRQWFSDPLSRANSAHDSPAHARVFTAGEIPNWQAQHPPLYYRLIAPLITATADQSWAAQLFWLRLISWSVAFAGLAIGVAATAEAIRVLYPRITGDYCQVVSFWVLLFPGLLPEFARLGNDALVMLFFGMVWAWAAKRAMSPLSWWWYVGLGVLLGLGGLTKVTFLPITLVMVGWLLWIGTATDDARERARTWFGTLIVTGLFLTIASRGYLANVADRGSLTGLVELTHSDDFASWVWLAGFKHPQQLLKGLLNIGLTFIWGGTASSAYPPVILVLPLLLMTTVLTLASFCRVRLREPLSVLAIWVTSVMFASLVYYLLVRIADDKVGSGTPGWYLHILMPPLSLLFALGANELRSSFSSAALAWRIWLGYSFCLFAGVTWLQLSLFAGCTFKTATGRIYHSADWSCLMEFAAIYRHLERLTFPVAGFAAFAIAMLLACFAVLPWGFIRSRSVA</sequence>
<accession>A0A085VNU2</accession>
<name>A0A085VNU2_PSESX</name>